<comment type="caution">
    <text evidence="1">The sequence shown here is derived from an EMBL/GenBank/DDBJ whole genome shotgun (WGS) entry which is preliminary data.</text>
</comment>
<name>A0ABQ5ZZ55_9GAMM</name>
<dbReference type="EMBL" id="BSOR01000037">
    <property type="protein sequence ID" value="GLR64667.1"/>
    <property type="molecule type" value="Genomic_DNA"/>
</dbReference>
<dbReference type="RefSeq" id="WP_027851137.1">
    <property type="nucleotide sequence ID" value="NZ_BSOR01000037.1"/>
</dbReference>
<proteinExistence type="predicted"/>
<reference evidence="2" key="1">
    <citation type="journal article" date="2019" name="Int. J. Syst. Evol. Microbiol.">
        <title>The Global Catalogue of Microorganisms (GCM) 10K type strain sequencing project: providing services to taxonomists for standard genome sequencing and annotation.</title>
        <authorList>
            <consortium name="The Broad Institute Genomics Platform"/>
            <consortium name="The Broad Institute Genome Sequencing Center for Infectious Disease"/>
            <person name="Wu L."/>
            <person name="Ma J."/>
        </authorList>
    </citation>
    <scope>NUCLEOTIDE SEQUENCE [LARGE SCALE GENOMIC DNA]</scope>
    <source>
        <strain evidence="2">NBRC 100033</strain>
    </source>
</reference>
<evidence type="ECO:0008006" key="3">
    <source>
        <dbReference type="Google" id="ProtNLM"/>
    </source>
</evidence>
<evidence type="ECO:0000313" key="2">
    <source>
        <dbReference type="Proteomes" id="UP001156682"/>
    </source>
</evidence>
<sequence length="150" mass="17596">MPDILEQAIKSLAIQEVRLRNTNINFADEIAPLDIKNKKLEVQVIHGVEKIQTHHLQEGESDWLEYNFFYKAGVRLVDVDSKETPLIEIQAVFNALYRTEKQLEKAALEAFSENHVGYHVWPYWREYVQSTCMRLGIKPIRVPLYRVKTK</sequence>
<dbReference type="Proteomes" id="UP001156682">
    <property type="component" value="Unassembled WGS sequence"/>
</dbReference>
<keyword evidence="2" id="KW-1185">Reference proteome</keyword>
<gene>
    <name evidence="1" type="ORF">GCM10007878_21050</name>
</gene>
<accession>A0ABQ5ZZ55</accession>
<dbReference type="SUPFAM" id="SSF54611">
    <property type="entry name" value="SecB-like"/>
    <property type="match status" value="1"/>
</dbReference>
<evidence type="ECO:0000313" key="1">
    <source>
        <dbReference type="EMBL" id="GLR64667.1"/>
    </source>
</evidence>
<dbReference type="InterPro" id="IPR035958">
    <property type="entry name" value="SecB-like_sf"/>
</dbReference>
<protein>
    <recommendedName>
        <fullName evidence="3">Preprotein translocase subunit SecB</fullName>
    </recommendedName>
</protein>
<organism evidence="1 2">
    <name type="scientific">Marinospirillum insulare</name>
    <dbReference type="NCBI Taxonomy" id="217169"/>
    <lineage>
        <taxon>Bacteria</taxon>
        <taxon>Pseudomonadati</taxon>
        <taxon>Pseudomonadota</taxon>
        <taxon>Gammaproteobacteria</taxon>
        <taxon>Oceanospirillales</taxon>
        <taxon>Oceanospirillaceae</taxon>
        <taxon>Marinospirillum</taxon>
    </lineage>
</organism>